<proteinExistence type="predicted"/>
<dbReference type="EMBL" id="CM008973">
    <property type="protein sequence ID" value="PNW74567.1"/>
    <property type="molecule type" value="Genomic_DNA"/>
</dbReference>
<dbReference type="Proteomes" id="UP000006906">
    <property type="component" value="Chromosome 12"/>
</dbReference>
<accession>A0A2K3D222</accession>
<gene>
    <name evidence="1" type="ORF">CHLRE_12g495750v5</name>
</gene>
<evidence type="ECO:0000313" key="2">
    <source>
        <dbReference type="Proteomes" id="UP000006906"/>
    </source>
</evidence>
<dbReference type="KEGG" id="cre:CHLRE_12g495750v5"/>
<name>A0A2K3D222_CHLRE</name>
<dbReference type="Gramene" id="PNW74567">
    <property type="protein sequence ID" value="PNW74567"/>
    <property type="gene ID" value="CHLRE_12g495750v5"/>
</dbReference>
<organism evidence="1 2">
    <name type="scientific">Chlamydomonas reinhardtii</name>
    <name type="common">Chlamydomonas smithii</name>
    <dbReference type="NCBI Taxonomy" id="3055"/>
    <lineage>
        <taxon>Eukaryota</taxon>
        <taxon>Viridiplantae</taxon>
        <taxon>Chlorophyta</taxon>
        <taxon>core chlorophytes</taxon>
        <taxon>Chlorophyceae</taxon>
        <taxon>CS clade</taxon>
        <taxon>Chlamydomonadales</taxon>
        <taxon>Chlamydomonadaceae</taxon>
        <taxon>Chlamydomonas</taxon>
    </lineage>
</organism>
<protein>
    <submittedName>
        <fullName evidence="1">Uncharacterized protein</fullName>
    </submittedName>
</protein>
<dbReference type="InParanoid" id="A0A2K3D222"/>
<dbReference type="RefSeq" id="XP_001700522.2">
    <property type="nucleotide sequence ID" value="XM_001700470.2"/>
</dbReference>
<dbReference type="GeneID" id="5726073"/>
<reference evidence="1 2" key="1">
    <citation type="journal article" date="2007" name="Science">
        <title>The Chlamydomonas genome reveals the evolution of key animal and plant functions.</title>
        <authorList>
            <person name="Merchant S.S."/>
            <person name="Prochnik S.E."/>
            <person name="Vallon O."/>
            <person name="Harris E.H."/>
            <person name="Karpowicz S.J."/>
            <person name="Witman G.B."/>
            <person name="Terry A."/>
            <person name="Salamov A."/>
            <person name="Fritz-Laylin L.K."/>
            <person name="Marechal-Drouard L."/>
            <person name="Marshall W.F."/>
            <person name="Qu L.H."/>
            <person name="Nelson D.R."/>
            <person name="Sanderfoot A.A."/>
            <person name="Spalding M.H."/>
            <person name="Kapitonov V.V."/>
            <person name="Ren Q."/>
            <person name="Ferris P."/>
            <person name="Lindquist E."/>
            <person name="Shapiro H."/>
            <person name="Lucas S.M."/>
            <person name="Grimwood J."/>
            <person name="Schmutz J."/>
            <person name="Cardol P."/>
            <person name="Cerutti H."/>
            <person name="Chanfreau G."/>
            <person name="Chen C.L."/>
            <person name="Cognat V."/>
            <person name="Croft M.T."/>
            <person name="Dent R."/>
            <person name="Dutcher S."/>
            <person name="Fernandez E."/>
            <person name="Fukuzawa H."/>
            <person name="Gonzalez-Ballester D."/>
            <person name="Gonzalez-Halphen D."/>
            <person name="Hallmann A."/>
            <person name="Hanikenne M."/>
            <person name="Hippler M."/>
            <person name="Inwood W."/>
            <person name="Jabbari K."/>
            <person name="Kalanon M."/>
            <person name="Kuras R."/>
            <person name="Lefebvre P.A."/>
            <person name="Lemaire S.D."/>
            <person name="Lobanov A.V."/>
            <person name="Lohr M."/>
            <person name="Manuell A."/>
            <person name="Meier I."/>
            <person name="Mets L."/>
            <person name="Mittag M."/>
            <person name="Mittelmeier T."/>
            <person name="Moroney J.V."/>
            <person name="Moseley J."/>
            <person name="Napoli C."/>
            <person name="Nedelcu A.M."/>
            <person name="Niyogi K."/>
            <person name="Novoselov S.V."/>
            <person name="Paulsen I.T."/>
            <person name="Pazour G."/>
            <person name="Purton S."/>
            <person name="Ral J.P."/>
            <person name="Riano-Pachon D.M."/>
            <person name="Riekhof W."/>
            <person name="Rymarquis L."/>
            <person name="Schroda M."/>
            <person name="Stern D."/>
            <person name="Umen J."/>
            <person name="Willows R."/>
            <person name="Wilson N."/>
            <person name="Zimmer S.L."/>
            <person name="Allmer J."/>
            <person name="Balk J."/>
            <person name="Bisova K."/>
            <person name="Chen C.J."/>
            <person name="Elias M."/>
            <person name="Gendler K."/>
            <person name="Hauser C."/>
            <person name="Lamb M.R."/>
            <person name="Ledford H."/>
            <person name="Long J.C."/>
            <person name="Minagawa J."/>
            <person name="Page M.D."/>
            <person name="Pan J."/>
            <person name="Pootakham W."/>
            <person name="Roje S."/>
            <person name="Rose A."/>
            <person name="Stahlberg E."/>
            <person name="Terauchi A.M."/>
            <person name="Yang P."/>
            <person name="Ball S."/>
            <person name="Bowler C."/>
            <person name="Dieckmann C.L."/>
            <person name="Gladyshev V.N."/>
            <person name="Green P."/>
            <person name="Jorgensen R."/>
            <person name="Mayfield S."/>
            <person name="Mueller-Roeber B."/>
            <person name="Rajamani S."/>
            <person name="Sayre R.T."/>
            <person name="Brokstein P."/>
            <person name="Dubchak I."/>
            <person name="Goodstein D."/>
            <person name="Hornick L."/>
            <person name="Huang Y.W."/>
            <person name="Jhaveri J."/>
            <person name="Luo Y."/>
            <person name="Martinez D."/>
            <person name="Ngau W.C."/>
            <person name="Otillar B."/>
            <person name="Poliakov A."/>
            <person name="Porter A."/>
            <person name="Szajkowski L."/>
            <person name="Werner G."/>
            <person name="Zhou K."/>
            <person name="Grigoriev I.V."/>
            <person name="Rokhsar D.S."/>
            <person name="Grossman A.R."/>
        </authorList>
    </citation>
    <scope>NUCLEOTIDE SEQUENCE [LARGE SCALE GENOMIC DNA]</scope>
    <source>
        <strain evidence="2">CC-503</strain>
    </source>
</reference>
<dbReference type="OrthoDB" id="511084at2759"/>
<evidence type="ECO:0000313" key="1">
    <source>
        <dbReference type="EMBL" id="PNW74567.1"/>
    </source>
</evidence>
<dbReference type="PaxDb" id="3055-EDO97966"/>
<keyword evidence="2" id="KW-1185">Reference proteome</keyword>
<dbReference type="ExpressionAtlas" id="A0A2K3D222">
    <property type="expression patterns" value="baseline"/>
</dbReference>
<sequence>MELGKALAENSICRSPLLDGAITKAELVELYKLHLQNAEVPPNFAVLLQLQEMLGIGQEEAEKIELDLMQTPGAFSI</sequence>
<dbReference type="AlphaFoldDB" id="A0A2K3D222"/>